<name>A0ABW3CRW8_9ACTN</name>
<keyword evidence="2" id="KW-1185">Reference proteome</keyword>
<organism evidence="1 2">
    <name type="scientific">Actinomadura adrarensis</name>
    <dbReference type="NCBI Taxonomy" id="1819600"/>
    <lineage>
        <taxon>Bacteria</taxon>
        <taxon>Bacillati</taxon>
        <taxon>Actinomycetota</taxon>
        <taxon>Actinomycetes</taxon>
        <taxon>Streptosporangiales</taxon>
        <taxon>Thermomonosporaceae</taxon>
        <taxon>Actinomadura</taxon>
    </lineage>
</organism>
<protein>
    <recommendedName>
        <fullName evidence="3">Sigma-70 family RNA polymerase sigma factor</fullName>
    </recommendedName>
</protein>
<comment type="caution">
    <text evidence="1">The sequence shown here is derived from an EMBL/GenBank/DDBJ whole genome shotgun (WGS) entry which is preliminary data.</text>
</comment>
<evidence type="ECO:0000313" key="1">
    <source>
        <dbReference type="EMBL" id="MFD0857171.1"/>
    </source>
</evidence>
<sequence>MARLEAEFDRLAYGPQALAVDGREIRCGLPARRIDLGELRALLLHPSADFTLKDAVWRALVQRARVEGGDWMTGCLGMALPGLRSLAAHLIRQSPGRLTDDIESELISGFLARLPKIDLTKGRIAVRLMLWGRKAALQVLERERRYEPVDPAEMVQRAGTIGPLPARDPDGQASSSLVEPSDLVEQAVQRGFITPDEAELITATRLDGRRLRDYARAYGEAQSRLYSRRSRAEDRLVAAISSGQVSAISARPSVNLGP</sequence>
<dbReference type="Proteomes" id="UP001597083">
    <property type="component" value="Unassembled WGS sequence"/>
</dbReference>
<evidence type="ECO:0000313" key="2">
    <source>
        <dbReference type="Proteomes" id="UP001597083"/>
    </source>
</evidence>
<accession>A0ABW3CRW8</accession>
<gene>
    <name evidence="1" type="ORF">ACFQ07_33520</name>
</gene>
<evidence type="ECO:0008006" key="3">
    <source>
        <dbReference type="Google" id="ProtNLM"/>
    </source>
</evidence>
<reference evidence="2" key="1">
    <citation type="journal article" date="2019" name="Int. J. Syst. Evol. Microbiol.">
        <title>The Global Catalogue of Microorganisms (GCM) 10K type strain sequencing project: providing services to taxonomists for standard genome sequencing and annotation.</title>
        <authorList>
            <consortium name="The Broad Institute Genomics Platform"/>
            <consortium name="The Broad Institute Genome Sequencing Center for Infectious Disease"/>
            <person name="Wu L."/>
            <person name="Ma J."/>
        </authorList>
    </citation>
    <scope>NUCLEOTIDE SEQUENCE [LARGE SCALE GENOMIC DNA]</scope>
    <source>
        <strain evidence="2">JCM 31696</strain>
    </source>
</reference>
<proteinExistence type="predicted"/>
<dbReference type="EMBL" id="JBHTIR010004374">
    <property type="protein sequence ID" value="MFD0857171.1"/>
    <property type="molecule type" value="Genomic_DNA"/>
</dbReference>